<accession>A0A699TWT3</accession>
<protein>
    <submittedName>
        <fullName evidence="2">DOF zinc finger protein DOF3.2</fullName>
    </submittedName>
</protein>
<evidence type="ECO:0000313" key="2">
    <source>
        <dbReference type="EMBL" id="GFD14320.1"/>
    </source>
</evidence>
<evidence type="ECO:0000256" key="1">
    <source>
        <dbReference type="SAM" id="MobiDB-lite"/>
    </source>
</evidence>
<sequence length="106" mass="11218">TASFAIPPCASVVSPSPSVTPTAALAVPADSPTVPADSLKVLAAVPFDSPNVPAGASCKGKFPMVEEDIPVTSRSFRQREEDQLGEEAAKRLHEEEMAELERERAE</sequence>
<dbReference type="AlphaFoldDB" id="A0A699TWT3"/>
<feature type="non-terminal residue" evidence="2">
    <location>
        <position position="1"/>
    </location>
</feature>
<proteinExistence type="predicted"/>
<organism evidence="2">
    <name type="scientific">Tanacetum cinerariifolium</name>
    <name type="common">Dalmatian daisy</name>
    <name type="synonym">Chrysanthemum cinerariifolium</name>
    <dbReference type="NCBI Taxonomy" id="118510"/>
    <lineage>
        <taxon>Eukaryota</taxon>
        <taxon>Viridiplantae</taxon>
        <taxon>Streptophyta</taxon>
        <taxon>Embryophyta</taxon>
        <taxon>Tracheophyta</taxon>
        <taxon>Spermatophyta</taxon>
        <taxon>Magnoliopsida</taxon>
        <taxon>eudicotyledons</taxon>
        <taxon>Gunneridae</taxon>
        <taxon>Pentapetalae</taxon>
        <taxon>asterids</taxon>
        <taxon>campanulids</taxon>
        <taxon>Asterales</taxon>
        <taxon>Asteraceae</taxon>
        <taxon>Asteroideae</taxon>
        <taxon>Anthemideae</taxon>
        <taxon>Anthemidinae</taxon>
        <taxon>Tanacetum</taxon>
    </lineage>
</organism>
<gene>
    <name evidence="2" type="ORF">Tci_886289</name>
</gene>
<comment type="caution">
    <text evidence="2">The sequence shown here is derived from an EMBL/GenBank/DDBJ whole genome shotgun (WGS) entry which is preliminary data.</text>
</comment>
<reference evidence="2" key="1">
    <citation type="journal article" date="2019" name="Sci. Rep.">
        <title>Draft genome of Tanacetum cinerariifolium, the natural source of mosquito coil.</title>
        <authorList>
            <person name="Yamashiro T."/>
            <person name="Shiraishi A."/>
            <person name="Satake H."/>
            <person name="Nakayama K."/>
        </authorList>
    </citation>
    <scope>NUCLEOTIDE SEQUENCE</scope>
</reference>
<feature type="non-terminal residue" evidence="2">
    <location>
        <position position="106"/>
    </location>
</feature>
<feature type="region of interest" description="Disordered" evidence="1">
    <location>
        <begin position="74"/>
        <end position="106"/>
    </location>
</feature>
<dbReference type="EMBL" id="BKCJ011278640">
    <property type="protein sequence ID" value="GFD14320.1"/>
    <property type="molecule type" value="Genomic_DNA"/>
</dbReference>
<feature type="compositionally biased region" description="Basic and acidic residues" evidence="1">
    <location>
        <begin position="77"/>
        <end position="106"/>
    </location>
</feature>
<name>A0A699TWT3_TANCI</name>